<accession>A0A5M6ZKS8</accession>
<dbReference type="Pfam" id="PF12697">
    <property type="entry name" value="Abhydrolase_6"/>
    <property type="match status" value="1"/>
</dbReference>
<evidence type="ECO:0000256" key="2">
    <source>
        <dbReference type="SAM" id="SignalP"/>
    </source>
</evidence>
<gene>
    <name evidence="4" type="ORF">F1654_05515</name>
</gene>
<dbReference type="GO" id="GO:0009694">
    <property type="term" value="P:jasmonic acid metabolic process"/>
    <property type="evidence" value="ECO:0007669"/>
    <property type="project" value="TreeGrafter"/>
</dbReference>
<dbReference type="GO" id="GO:0009696">
    <property type="term" value="P:salicylic acid metabolic process"/>
    <property type="evidence" value="ECO:0007669"/>
    <property type="project" value="TreeGrafter"/>
</dbReference>
<proteinExistence type="predicted"/>
<dbReference type="Gene3D" id="3.40.50.1820">
    <property type="entry name" value="alpha/beta hydrolase"/>
    <property type="match status" value="1"/>
</dbReference>
<dbReference type="PANTHER" id="PTHR10992">
    <property type="entry name" value="METHYLESTERASE FAMILY MEMBER"/>
    <property type="match status" value="1"/>
</dbReference>
<dbReference type="InterPro" id="IPR006311">
    <property type="entry name" value="TAT_signal"/>
</dbReference>
<dbReference type="EMBL" id="VWOJ01000001">
    <property type="protein sequence ID" value="KAA5805436.1"/>
    <property type="molecule type" value="Genomic_DNA"/>
</dbReference>
<feature type="chain" id="PRO_5024346344" evidence="2">
    <location>
        <begin position="24"/>
        <end position="274"/>
    </location>
</feature>
<dbReference type="GO" id="GO:0080030">
    <property type="term" value="F:methyl indole-3-acetate esterase activity"/>
    <property type="evidence" value="ECO:0007669"/>
    <property type="project" value="TreeGrafter"/>
</dbReference>
<dbReference type="PANTHER" id="PTHR10992:SF1083">
    <property type="entry name" value="METHYLESTERASE 1"/>
    <property type="match status" value="1"/>
</dbReference>
<dbReference type="Proteomes" id="UP000325122">
    <property type="component" value="Unassembled WGS sequence"/>
</dbReference>
<dbReference type="InterPro" id="IPR029058">
    <property type="entry name" value="AB_hydrolase_fold"/>
</dbReference>
<dbReference type="InterPro" id="IPR045889">
    <property type="entry name" value="MES/HNL"/>
</dbReference>
<dbReference type="RefSeq" id="WP_150022468.1">
    <property type="nucleotide sequence ID" value="NZ_VWOJ01000001.1"/>
</dbReference>
<keyword evidence="5" id="KW-1185">Reference proteome</keyword>
<dbReference type="SUPFAM" id="SSF53474">
    <property type="entry name" value="alpha/beta-Hydrolases"/>
    <property type="match status" value="1"/>
</dbReference>
<feature type="signal peptide" evidence="2">
    <location>
        <begin position="1"/>
        <end position="23"/>
    </location>
</feature>
<evidence type="ECO:0000256" key="1">
    <source>
        <dbReference type="ARBA" id="ARBA00022801"/>
    </source>
</evidence>
<comment type="caution">
    <text evidence="4">The sequence shown here is derived from an EMBL/GenBank/DDBJ whole genome shotgun (WGS) entry which is preliminary data.</text>
</comment>
<dbReference type="GO" id="GO:0080032">
    <property type="term" value="F:methyl jasmonate esterase activity"/>
    <property type="evidence" value="ECO:0007669"/>
    <property type="project" value="TreeGrafter"/>
</dbReference>
<reference evidence="4 5" key="1">
    <citation type="submission" date="2019-09" db="EMBL/GenBank/DDBJ databases">
        <authorList>
            <person name="Kevbrin V."/>
            <person name="Grouzdev D.S."/>
        </authorList>
    </citation>
    <scope>NUCLEOTIDE SEQUENCE [LARGE SCALE GENOMIC DNA]</scope>
    <source>
        <strain evidence="4 5">G-192</strain>
    </source>
</reference>
<dbReference type="GO" id="GO:0080031">
    <property type="term" value="F:methyl salicylate esterase activity"/>
    <property type="evidence" value="ECO:0007669"/>
    <property type="project" value="TreeGrafter"/>
</dbReference>
<protein>
    <submittedName>
        <fullName evidence="4">Alpha/beta fold hydrolase</fullName>
    </submittedName>
</protein>
<organism evidence="4 5">
    <name type="scientific">Alkalicaulis satelles</name>
    <dbReference type="NCBI Taxonomy" id="2609175"/>
    <lineage>
        <taxon>Bacteria</taxon>
        <taxon>Pseudomonadati</taxon>
        <taxon>Pseudomonadota</taxon>
        <taxon>Alphaproteobacteria</taxon>
        <taxon>Maricaulales</taxon>
        <taxon>Maricaulaceae</taxon>
        <taxon>Alkalicaulis</taxon>
    </lineage>
</organism>
<sequence length="274" mass="29807">MTGLTRRALAAGAAALAAGAVSAPALSRQGARKDFCLVHGTWHGGWCWAHVASRLRAAGHRVITPTLTGCGERAHLISPETGLDTHITDIVSAIEAEELQDVILIGHSFTGIAITGAADRLPGRIAHIAFFDALIPTETRRAGVMRDPETGEYPDWWLARTADFRDGYKMVFWDHYPAKMLVPEDDAANIAWLERRLTWHPMKTWLDELTLDNGGWQPLARTCIHAAGQVYAPSSEAMIGPGRGPGWNFIALDVARNGFMTDPDTVAACFESLT</sequence>
<evidence type="ECO:0000313" key="5">
    <source>
        <dbReference type="Proteomes" id="UP000325122"/>
    </source>
</evidence>
<evidence type="ECO:0000259" key="3">
    <source>
        <dbReference type="Pfam" id="PF12697"/>
    </source>
</evidence>
<dbReference type="InterPro" id="IPR000073">
    <property type="entry name" value="AB_hydrolase_1"/>
</dbReference>
<keyword evidence="2" id="KW-0732">Signal</keyword>
<name>A0A5M6ZKS8_9PROT</name>
<keyword evidence="1 4" id="KW-0378">Hydrolase</keyword>
<dbReference type="PROSITE" id="PS51318">
    <property type="entry name" value="TAT"/>
    <property type="match status" value="1"/>
</dbReference>
<dbReference type="AlphaFoldDB" id="A0A5M6ZKS8"/>
<feature type="domain" description="AB hydrolase-1" evidence="3">
    <location>
        <begin position="37"/>
        <end position="228"/>
    </location>
</feature>
<evidence type="ECO:0000313" key="4">
    <source>
        <dbReference type="EMBL" id="KAA5805436.1"/>
    </source>
</evidence>